<evidence type="ECO:0000256" key="2">
    <source>
        <dbReference type="SAM" id="Phobius"/>
    </source>
</evidence>
<keyword evidence="2" id="KW-0472">Membrane</keyword>
<proteinExistence type="predicted"/>
<keyword evidence="3" id="KW-0732">Signal</keyword>
<protein>
    <recommendedName>
        <fullName evidence="6">Alkaline shock response membrane anchor protein AmaP</fullName>
    </recommendedName>
</protein>
<comment type="caution">
    <text evidence="4">The sequence shown here is derived from an EMBL/GenBank/DDBJ whole genome shotgun (WGS) entry which is preliminary data.</text>
</comment>
<evidence type="ECO:0008006" key="6">
    <source>
        <dbReference type="Google" id="ProtNLM"/>
    </source>
</evidence>
<keyword evidence="2" id="KW-1133">Transmembrane helix</keyword>
<sequence>MKRGTAALNRILVLAVGLLLAAAGGVALAWDRDVQAVHDAAAHIDPDWVTAIPDQRWWNWALGATIAACFVLGTVVLLVDLVRRRAAPSTLHETTTGTAVAIDLGPIATGVAAELGRLPGVRQARGRAFSDRGLATIQVTLDADPHSDTDSLIRTSEEVAAATTSALGGPGVTDVAVRVLLHLDRADHPPAPEPERPSAAPGGADRPST</sequence>
<feature type="chain" id="PRO_5019187649" description="Alkaline shock response membrane anchor protein AmaP" evidence="3">
    <location>
        <begin position="30"/>
        <end position="209"/>
    </location>
</feature>
<dbReference type="AlphaFoldDB" id="A0A438AQW6"/>
<keyword evidence="5" id="KW-1185">Reference proteome</keyword>
<evidence type="ECO:0000256" key="1">
    <source>
        <dbReference type="SAM" id="MobiDB-lite"/>
    </source>
</evidence>
<accession>A0A438AQW6</accession>
<feature type="compositionally biased region" description="Basic and acidic residues" evidence="1">
    <location>
        <begin position="186"/>
        <end position="196"/>
    </location>
</feature>
<gene>
    <name evidence="4" type="ORF">EGT50_12515</name>
</gene>
<feature type="compositionally biased region" description="Low complexity" evidence="1">
    <location>
        <begin position="197"/>
        <end position="209"/>
    </location>
</feature>
<evidence type="ECO:0000313" key="5">
    <source>
        <dbReference type="Proteomes" id="UP000283479"/>
    </source>
</evidence>
<name>A0A438AQW6_9NOCA</name>
<evidence type="ECO:0000256" key="3">
    <source>
        <dbReference type="SAM" id="SignalP"/>
    </source>
</evidence>
<keyword evidence="2" id="KW-0812">Transmembrane</keyword>
<feature type="transmembrane region" description="Helical" evidence="2">
    <location>
        <begin position="57"/>
        <end position="79"/>
    </location>
</feature>
<evidence type="ECO:0000313" key="4">
    <source>
        <dbReference type="EMBL" id="RVW01090.1"/>
    </source>
</evidence>
<dbReference type="Proteomes" id="UP000283479">
    <property type="component" value="Unassembled WGS sequence"/>
</dbReference>
<feature type="signal peptide" evidence="3">
    <location>
        <begin position="1"/>
        <end position="29"/>
    </location>
</feature>
<dbReference type="RefSeq" id="WP_127954985.1">
    <property type="nucleotide sequence ID" value="NZ_RKLO01000005.1"/>
</dbReference>
<feature type="region of interest" description="Disordered" evidence="1">
    <location>
        <begin position="186"/>
        <end position="209"/>
    </location>
</feature>
<reference evidence="4 5" key="1">
    <citation type="submission" date="2018-11" db="EMBL/GenBank/DDBJ databases">
        <title>Rhodococcus spongicola sp. nov. and Rhodococcus xishaensis sp. nov. from marine sponges.</title>
        <authorList>
            <person name="Li L."/>
            <person name="Lin H.W."/>
        </authorList>
    </citation>
    <scope>NUCLEOTIDE SEQUENCE [LARGE SCALE GENOMIC DNA]</scope>
    <source>
        <strain evidence="4 5">LHW51113</strain>
    </source>
</reference>
<dbReference type="EMBL" id="RKLO01000005">
    <property type="protein sequence ID" value="RVW01090.1"/>
    <property type="molecule type" value="Genomic_DNA"/>
</dbReference>
<organism evidence="4 5">
    <name type="scientific">Rhodococcus xishaensis</name>
    <dbReference type="NCBI Taxonomy" id="2487364"/>
    <lineage>
        <taxon>Bacteria</taxon>
        <taxon>Bacillati</taxon>
        <taxon>Actinomycetota</taxon>
        <taxon>Actinomycetes</taxon>
        <taxon>Mycobacteriales</taxon>
        <taxon>Nocardiaceae</taxon>
        <taxon>Rhodococcus</taxon>
    </lineage>
</organism>
<dbReference type="OrthoDB" id="4483205at2"/>